<organism evidence="1 2">
    <name type="scientific">Candidatus Tanganyikabacteria bacterium</name>
    <dbReference type="NCBI Taxonomy" id="2961651"/>
    <lineage>
        <taxon>Bacteria</taxon>
        <taxon>Bacillati</taxon>
        <taxon>Candidatus Sericytochromatia</taxon>
        <taxon>Candidatus Tanganyikabacteria</taxon>
    </lineage>
</organism>
<dbReference type="AlphaFoldDB" id="A0A938BJW9"/>
<proteinExistence type="predicted"/>
<gene>
    <name evidence="1" type="ORF">FJZ00_11305</name>
</gene>
<reference evidence="1 2" key="1">
    <citation type="submission" date="2019-03" db="EMBL/GenBank/DDBJ databases">
        <title>Lake Tanganyika Metagenome-Assembled Genomes (MAGs).</title>
        <authorList>
            <person name="Tran P."/>
        </authorList>
    </citation>
    <scope>NUCLEOTIDE SEQUENCE [LARGE SCALE GENOMIC DNA]</scope>
    <source>
        <strain evidence="1">K_DeepCast_65m_m2_236</strain>
    </source>
</reference>
<name>A0A938BJW9_9BACT</name>
<dbReference type="EMBL" id="VGJX01000697">
    <property type="protein sequence ID" value="MBM3275732.1"/>
    <property type="molecule type" value="Genomic_DNA"/>
</dbReference>
<sequence>MTNFSTNSAGEELGKFKLTLETTERVSTWLVMAWADINKNERMDWDEPRATEYFQITKMDGTFFGFRASGSVLAPLATTSVTHFGDATKVKSYRFAFPFIEEPPVATDSP</sequence>
<evidence type="ECO:0000313" key="1">
    <source>
        <dbReference type="EMBL" id="MBM3275732.1"/>
    </source>
</evidence>
<accession>A0A938BJW9</accession>
<comment type="caution">
    <text evidence="1">The sequence shown here is derived from an EMBL/GenBank/DDBJ whole genome shotgun (WGS) entry which is preliminary data.</text>
</comment>
<dbReference type="Proteomes" id="UP000703893">
    <property type="component" value="Unassembled WGS sequence"/>
</dbReference>
<protein>
    <submittedName>
        <fullName evidence="1">Uncharacterized protein</fullName>
    </submittedName>
</protein>
<evidence type="ECO:0000313" key="2">
    <source>
        <dbReference type="Proteomes" id="UP000703893"/>
    </source>
</evidence>